<evidence type="ECO:0000259" key="1">
    <source>
        <dbReference type="Pfam" id="PF07862"/>
    </source>
</evidence>
<organism evidence="2 3">
    <name type="scientific">Gloeocapsopsis dulcis AAB1 = 1H9</name>
    <dbReference type="NCBI Taxonomy" id="1433147"/>
    <lineage>
        <taxon>Bacteria</taxon>
        <taxon>Bacillati</taxon>
        <taxon>Cyanobacteriota</taxon>
        <taxon>Cyanophyceae</taxon>
        <taxon>Oscillatoriophycideae</taxon>
        <taxon>Chroococcales</taxon>
        <taxon>Chroococcaceae</taxon>
        <taxon>Gloeocapsopsis</taxon>
        <taxon>Gloeocapsopsis dulcis</taxon>
    </lineage>
</organism>
<comment type="caution">
    <text evidence="2">The sequence shown here is derived from an EMBL/GenBank/DDBJ whole genome shotgun (WGS) entry which is preliminary data.</text>
</comment>
<dbReference type="InterPro" id="IPR012903">
    <property type="entry name" value="Nif11"/>
</dbReference>
<dbReference type="AlphaFoldDB" id="A0A6N8FVT4"/>
<dbReference type="RefSeq" id="WP_105220835.1">
    <property type="nucleotide sequence ID" value="NZ_CAWNSU010000072.1"/>
</dbReference>
<protein>
    <submittedName>
        <fullName evidence="2">Nif11-like leader peptide family natural product</fullName>
    </submittedName>
</protein>
<proteinExistence type="predicted"/>
<dbReference type="Proteomes" id="UP000441797">
    <property type="component" value="Unassembled WGS sequence"/>
</dbReference>
<dbReference type="EMBL" id="NAPY01000015">
    <property type="protein sequence ID" value="MUL36884.1"/>
    <property type="molecule type" value="Genomic_DNA"/>
</dbReference>
<dbReference type="NCBIfam" id="TIGR03798">
    <property type="entry name" value="leader_Nif11"/>
    <property type="match status" value="1"/>
</dbReference>
<dbReference type="OrthoDB" id="1121904at2"/>
<gene>
    <name evidence="2" type="ORF">BWI75_11135</name>
</gene>
<accession>A0A6N8FVT4</accession>
<dbReference type="Pfam" id="PF07862">
    <property type="entry name" value="Nif11"/>
    <property type="match status" value="1"/>
</dbReference>
<name>A0A6N8FVT4_9CHRO</name>
<evidence type="ECO:0000313" key="2">
    <source>
        <dbReference type="EMBL" id="MUL36884.1"/>
    </source>
</evidence>
<keyword evidence="3" id="KW-1185">Reference proteome</keyword>
<dbReference type="InterPro" id="IPR022516">
    <property type="entry name" value="CHP03798_Ocin"/>
</dbReference>
<evidence type="ECO:0000313" key="3">
    <source>
        <dbReference type="Proteomes" id="UP000441797"/>
    </source>
</evidence>
<reference evidence="2 3" key="1">
    <citation type="journal article" date="2019" name="Front. Microbiol.">
        <title>Genomic Features for Desiccation Tolerance and Sugar Biosynthesis in the Extremophile Gloeocapsopsis sp. UTEX B3054.</title>
        <authorList>
            <person name="Urrejola C."/>
            <person name="Alcorta J."/>
            <person name="Salas L."/>
            <person name="Vasquez M."/>
            <person name="Polz M.F."/>
            <person name="Vicuna R."/>
            <person name="Diez B."/>
        </authorList>
    </citation>
    <scope>NUCLEOTIDE SEQUENCE [LARGE SCALE GENOMIC DNA]</scope>
    <source>
        <strain evidence="2 3">1H9</strain>
    </source>
</reference>
<sequence>MAQETAAQFFKAVQQDNALQEKLKATSDPEAFIKIAAQQGYNFSVQDLDQAISKLSPEEFAAVINPGVSPRRHIVPR</sequence>
<feature type="domain" description="Nif11" evidence="1">
    <location>
        <begin position="1"/>
        <end position="48"/>
    </location>
</feature>